<dbReference type="PROSITE" id="PS50072">
    <property type="entry name" value="CSA_PPIASE_2"/>
    <property type="match status" value="1"/>
</dbReference>
<evidence type="ECO:0000256" key="1">
    <source>
        <dbReference type="ARBA" id="ARBA00013194"/>
    </source>
</evidence>
<accession>A0ABN1HYP6</accession>
<dbReference type="Gene3D" id="2.40.100.10">
    <property type="entry name" value="Cyclophilin-like"/>
    <property type="match status" value="1"/>
</dbReference>
<feature type="signal peptide" evidence="4">
    <location>
        <begin position="1"/>
        <end position="18"/>
    </location>
</feature>
<dbReference type="InterPro" id="IPR002130">
    <property type="entry name" value="Cyclophilin-type_PPIase_dom"/>
</dbReference>
<comment type="caution">
    <text evidence="6">The sequence shown here is derived from an EMBL/GenBank/DDBJ whole genome shotgun (WGS) entry which is preliminary data.</text>
</comment>
<dbReference type="EC" id="5.2.1.8" evidence="1"/>
<name>A0ABN1HYP6_9SPHN</name>
<sequence length="202" mass="21105">MKAAWFFALMLTAGPAAAQVAPTAPLPRVALDTTAGRIVIEADTLHAPITAGNFLKYVDGKRLDGVVFYRAVKVADRFGFVQFGTNGDPKRALPPIRHEPTTQTGLHHTDGVISVARFAPGTATGDFTISVGDQSPALDADPAKPGDNAGYAAFGRVVEGMDAIVTILDAPVSPTATVRGSFKGEVPVTAVKVLTARRVVVQ</sequence>
<feature type="chain" id="PRO_5045979887" description="peptidylprolyl isomerase" evidence="4">
    <location>
        <begin position="19"/>
        <end position="202"/>
    </location>
</feature>
<dbReference type="InterPro" id="IPR029000">
    <property type="entry name" value="Cyclophilin-like_dom_sf"/>
</dbReference>
<evidence type="ECO:0000256" key="3">
    <source>
        <dbReference type="ARBA" id="ARBA00023235"/>
    </source>
</evidence>
<dbReference type="PANTHER" id="PTHR43246">
    <property type="entry name" value="PEPTIDYL-PROLYL CIS-TRANS ISOMERASE CYP38, CHLOROPLASTIC"/>
    <property type="match status" value="1"/>
</dbReference>
<evidence type="ECO:0000313" key="6">
    <source>
        <dbReference type="EMBL" id="GAA0674009.1"/>
    </source>
</evidence>
<dbReference type="Pfam" id="PF00160">
    <property type="entry name" value="Pro_isomerase"/>
    <property type="match status" value="1"/>
</dbReference>
<gene>
    <name evidence="6" type="ORF">GCM10009102_27350</name>
</gene>
<keyword evidence="4" id="KW-0732">Signal</keyword>
<evidence type="ECO:0000256" key="4">
    <source>
        <dbReference type="SAM" id="SignalP"/>
    </source>
</evidence>
<dbReference type="InterPro" id="IPR044665">
    <property type="entry name" value="E_coli_cyclophilin_A-like"/>
</dbReference>
<dbReference type="GO" id="GO:0016853">
    <property type="term" value="F:isomerase activity"/>
    <property type="evidence" value="ECO:0007669"/>
    <property type="project" value="UniProtKB-KW"/>
</dbReference>
<evidence type="ECO:0000313" key="7">
    <source>
        <dbReference type="Proteomes" id="UP001500238"/>
    </source>
</evidence>
<evidence type="ECO:0000256" key="2">
    <source>
        <dbReference type="ARBA" id="ARBA00023110"/>
    </source>
</evidence>
<evidence type="ECO:0000259" key="5">
    <source>
        <dbReference type="PROSITE" id="PS50072"/>
    </source>
</evidence>
<proteinExistence type="predicted"/>
<keyword evidence="7" id="KW-1185">Reference proteome</keyword>
<protein>
    <recommendedName>
        <fullName evidence="1">peptidylprolyl isomerase</fullName>
        <ecNumber evidence="1">5.2.1.8</ecNumber>
    </recommendedName>
</protein>
<keyword evidence="2" id="KW-0697">Rotamase</keyword>
<feature type="domain" description="PPIase cyclophilin-type" evidence="5">
    <location>
        <begin position="32"/>
        <end position="198"/>
    </location>
</feature>
<dbReference type="EMBL" id="BAAAES010000009">
    <property type="protein sequence ID" value="GAA0674009.1"/>
    <property type="molecule type" value="Genomic_DNA"/>
</dbReference>
<reference evidence="6 7" key="1">
    <citation type="journal article" date="2019" name="Int. J. Syst. Evol. Microbiol.">
        <title>The Global Catalogue of Microorganisms (GCM) 10K type strain sequencing project: providing services to taxonomists for standard genome sequencing and annotation.</title>
        <authorList>
            <consortium name="The Broad Institute Genomics Platform"/>
            <consortium name="The Broad Institute Genome Sequencing Center for Infectious Disease"/>
            <person name="Wu L."/>
            <person name="Ma J."/>
        </authorList>
    </citation>
    <scope>NUCLEOTIDE SEQUENCE [LARGE SCALE GENOMIC DNA]</scope>
    <source>
        <strain evidence="6 7">JCM 14603</strain>
    </source>
</reference>
<keyword evidence="3 6" id="KW-0413">Isomerase</keyword>
<organism evidence="6 7">
    <name type="scientific">Sphingomonas insulae</name>
    <dbReference type="NCBI Taxonomy" id="424800"/>
    <lineage>
        <taxon>Bacteria</taxon>
        <taxon>Pseudomonadati</taxon>
        <taxon>Pseudomonadota</taxon>
        <taxon>Alphaproteobacteria</taxon>
        <taxon>Sphingomonadales</taxon>
        <taxon>Sphingomonadaceae</taxon>
        <taxon>Sphingomonas</taxon>
    </lineage>
</organism>
<dbReference type="Proteomes" id="UP001500238">
    <property type="component" value="Unassembled WGS sequence"/>
</dbReference>
<dbReference type="SUPFAM" id="SSF50891">
    <property type="entry name" value="Cyclophilin-like"/>
    <property type="match status" value="1"/>
</dbReference>